<keyword evidence="1" id="KW-0677">Repeat</keyword>
<dbReference type="EMBL" id="CAKOGP040001770">
    <property type="protein sequence ID" value="CAJ1950894.1"/>
    <property type="molecule type" value="Genomic_DNA"/>
</dbReference>
<comment type="caution">
    <text evidence="2">The sequence shown here is derived from an EMBL/GenBank/DDBJ whole genome shotgun (WGS) entry which is preliminary data.</text>
</comment>
<dbReference type="PANTHER" id="PTHR47942:SF63">
    <property type="entry name" value="PENTATRICOPEPTIDE REPEAT-CONTAINING PROTEIN"/>
    <property type="match status" value="1"/>
</dbReference>
<keyword evidence="3" id="KW-1185">Reference proteome</keyword>
<accession>A0AAD2FRW3</accession>
<reference evidence="2" key="1">
    <citation type="submission" date="2023-08" db="EMBL/GenBank/DDBJ databases">
        <authorList>
            <person name="Audoor S."/>
            <person name="Bilcke G."/>
        </authorList>
    </citation>
    <scope>NUCLEOTIDE SEQUENCE</scope>
</reference>
<dbReference type="PANTHER" id="PTHR47942">
    <property type="entry name" value="TETRATRICOPEPTIDE REPEAT (TPR)-LIKE SUPERFAMILY PROTEIN-RELATED"/>
    <property type="match status" value="1"/>
</dbReference>
<sequence>MKRASLRCHRCYSGFLYRQNDRLVSRERRSSIRAIGRLAHPPRQFAFPSRYPEESKIVETSSARRFLTSVVNEEDVSDDVMSRVQVLLDAKHFHINEPAIWEEVEEILQLLTLKATAKKNAKSMEEVEYAIRLLDKLANSLPQDQVVFASILETDVLNRILAIWNRRMKALGGKQPLKTKKNPRRPNRVAKNRDRMLSPDVMAERIDRYRWCSLVQPDHKTFSFVLDSASSLETTPVFADELLEKLLQVSEATPSQVLIDTASICIVMKAWSQSGRPDKAADWFRRMQKLYQRQGWEEVRPNKIAYTTVIHGWSQKEDKADEAEALLKEQLEDFQAGNEDCQPDTRTFNAVLNAISKSNRGSGDKSLDRCKAILHQMQDLSSNAGWKCAPDQYSLTSMILCCTTTVGPDEAEKLLAELLETMSIAPSVVPYNVILRGYAKRGNGVDAEALLARLKEMDGVIPDETSYNTVLHAWSQSKDPKAPQKAETLLWEMQDDTTNISPSVVSFGSVLQCWTQHAQTSKEAAIQGEELLRQMQQEFKIAPNIICYNTVLNAWVTVARKFGAPEALERASILLQELLALHEKKNSSSTSSSLRPTMVTFRTMLYLIAESKQVSNKADRARAVVRLMEQYKVKGNKSDEKIIQRLLKSGNETTTRAIV</sequence>
<dbReference type="Pfam" id="PF01535">
    <property type="entry name" value="PPR"/>
    <property type="match status" value="1"/>
</dbReference>
<name>A0AAD2FRW3_9STRA</name>
<organism evidence="2 3">
    <name type="scientific">Cylindrotheca closterium</name>
    <dbReference type="NCBI Taxonomy" id="2856"/>
    <lineage>
        <taxon>Eukaryota</taxon>
        <taxon>Sar</taxon>
        <taxon>Stramenopiles</taxon>
        <taxon>Ochrophyta</taxon>
        <taxon>Bacillariophyta</taxon>
        <taxon>Bacillariophyceae</taxon>
        <taxon>Bacillariophycidae</taxon>
        <taxon>Bacillariales</taxon>
        <taxon>Bacillariaceae</taxon>
        <taxon>Cylindrotheca</taxon>
    </lineage>
</organism>
<evidence type="ECO:0000256" key="1">
    <source>
        <dbReference type="ARBA" id="ARBA00022737"/>
    </source>
</evidence>
<gene>
    <name evidence="2" type="ORF">CYCCA115_LOCUS12811</name>
</gene>
<dbReference type="NCBIfam" id="TIGR00756">
    <property type="entry name" value="PPR"/>
    <property type="match status" value="1"/>
</dbReference>
<dbReference type="InterPro" id="IPR051222">
    <property type="entry name" value="PPR/CCM1_RNA-binding"/>
</dbReference>
<evidence type="ECO:0000313" key="2">
    <source>
        <dbReference type="EMBL" id="CAJ1950894.1"/>
    </source>
</evidence>
<proteinExistence type="predicted"/>
<evidence type="ECO:0000313" key="3">
    <source>
        <dbReference type="Proteomes" id="UP001295423"/>
    </source>
</evidence>
<evidence type="ECO:0008006" key="4">
    <source>
        <dbReference type="Google" id="ProtNLM"/>
    </source>
</evidence>
<protein>
    <recommendedName>
        <fullName evidence="4">Pentacotripeptide-repeat region of PRORP domain-containing protein</fullName>
    </recommendedName>
</protein>
<dbReference type="AlphaFoldDB" id="A0AAD2FRW3"/>
<dbReference type="Proteomes" id="UP001295423">
    <property type="component" value="Unassembled WGS sequence"/>
</dbReference>
<dbReference type="Pfam" id="PF13812">
    <property type="entry name" value="PPR_3"/>
    <property type="match status" value="1"/>
</dbReference>
<dbReference type="InterPro" id="IPR011990">
    <property type="entry name" value="TPR-like_helical_dom_sf"/>
</dbReference>
<dbReference type="InterPro" id="IPR002885">
    <property type="entry name" value="PPR_rpt"/>
</dbReference>
<dbReference type="Gene3D" id="1.25.40.10">
    <property type="entry name" value="Tetratricopeptide repeat domain"/>
    <property type="match status" value="3"/>
</dbReference>